<proteinExistence type="predicted"/>
<dbReference type="EMBL" id="FCOK02000001">
    <property type="protein sequence ID" value="SAL09273.1"/>
    <property type="molecule type" value="Genomic_DNA"/>
</dbReference>
<dbReference type="OrthoDB" id="9813053at2"/>
<dbReference type="Pfam" id="PF13274">
    <property type="entry name" value="SocA_Panacea"/>
    <property type="match status" value="1"/>
</dbReference>
<evidence type="ECO:0000259" key="1">
    <source>
        <dbReference type="Pfam" id="PF13274"/>
    </source>
</evidence>
<sequence length="193" mass="21826">MFSHLFDERKALDAAMYLLVRNQGAMSAVKLNRLLYLAERESFKQHGEPLTGDQLLVLETSPVLYGTYQRLGGDVLGWENRINSLANREVEVRTPIFTESPEVYFDRSTRLSNADIEVLDFVWATFGKMTESALADHIHMKCPEWTDSNAMPSSVTHEKLFRALDFPDDVTAALLDRLEEIEAINANFPVASA</sequence>
<dbReference type="AlphaFoldDB" id="A0A158EP71"/>
<dbReference type="InterPro" id="IPR025272">
    <property type="entry name" value="SocA_Panacea"/>
</dbReference>
<dbReference type="RefSeq" id="WP_062080811.1">
    <property type="nucleotide sequence ID" value="NZ_FCOK02000001.1"/>
</dbReference>
<organism evidence="2 3">
    <name type="scientific">Caballeronia udeis</name>
    <dbReference type="NCBI Taxonomy" id="1232866"/>
    <lineage>
        <taxon>Bacteria</taxon>
        <taxon>Pseudomonadati</taxon>
        <taxon>Pseudomonadota</taxon>
        <taxon>Betaproteobacteria</taxon>
        <taxon>Burkholderiales</taxon>
        <taxon>Burkholderiaceae</taxon>
        <taxon>Caballeronia</taxon>
    </lineage>
</organism>
<reference evidence="2 3" key="1">
    <citation type="submission" date="2016-01" db="EMBL/GenBank/DDBJ databases">
        <authorList>
            <person name="Oliw E.H."/>
        </authorList>
    </citation>
    <scope>NUCLEOTIDE SEQUENCE [LARGE SCALE GENOMIC DNA]</scope>
    <source>
        <strain evidence="2">LMG 27134</strain>
    </source>
</reference>
<dbReference type="Proteomes" id="UP000054683">
    <property type="component" value="Unassembled WGS sequence"/>
</dbReference>
<evidence type="ECO:0000313" key="2">
    <source>
        <dbReference type="EMBL" id="SAL09273.1"/>
    </source>
</evidence>
<feature type="domain" description="Antitoxin SocA-like Panacea" evidence="1">
    <location>
        <begin position="31"/>
        <end position="145"/>
    </location>
</feature>
<gene>
    <name evidence="2" type="ORF">AWB69_00011</name>
</gene>
<accession>A0A158EP71</accession>
<evidence type="ECO:0000313" key="3">
    <source>
        <dbReference type="Proteomes" id="UP000054683"/>
    </source>
</evidence>
<protein>
    <recommendedName>
        <fullName evidence="1">Antitoxin SocA-like Panacea domain-containing protein</fullName>
    </recommendedName>
</protein>
<name>A0A158EP71_9BURK</name>